<gene>
    <name evidence="2" type="ORF">E0H75_26440</name>
</gene>
<dbReference type="CDD" id="cd04863">
    <property type="entry name" value="MtLigD_Pol_like"/>
    <property type="match status" value="1"/>
</dbReference>
<dbReference type="GO" id="GO:0016874">
    <property type="term" value="F:ligase activity"/>
    <property type="evidence" value="ECO:0007669"/>
    <property type="project" value="UniProtKB-KW"/>
</dbReference>
<reference evidence="2 3" key="1">
    <citation type="submission" date="2019-02" db="EMBL/GenBank/DDBJ databases">
        <title>Kribbella capetownensis sp. nov. and Kribbella speibonae sp. nov., isolated from soil.</title>
        <authorList>
            <person name="Curtis S.M."/>
            <person name="Norton I."/>
            <person name="Everest G.J."/>
            <person name="Meyers P.R."/>
        </authorList>
    </citation>
    <scope>NUCLEOTIDE SEQUENCE [LARGE SCALE GENOMIC DNA]</scope>
    <source>
        <strain evidence="2 3">YM53</strain>
    </source>
</reference>
<proteinExistence type="predicted"/>
<dbReference type="OrthoDB" id="9802472at2"/>
<accession>A0A4R0JNV8</accession>
<keyword evidence="2" id="KW-0436">Ligase</keyword>
<dbReference type="InterPro" id="IPR014145">
    <property type="entry name" value="LigD_pol_dom"/>
</dbReference>
<dbReference type="Gene3D" id="3.90.920.10">
    <property type="entry name" value="DNA primase, PRIM domain"/>
    <property type="match status" value="1"/>
</dbReference>
<evidence type="ECO:0000259" key="1">
    <source>
        <dbReference type="Pfam" id="PF21686"/>
    </source>
</evidence>
<dbReference type="EMBL" id="SJKD01000006">
    <property type="protein sequence ID" value="TCC46598.1"/>
    <property type="molecule type" value="Genomic_DNA"/>
</dbReference>
<dbReference type="InterPro" id="IPR052171">
    <property type="entry name" value="NHEJ_LigD"/>
</dbReference>
<dbReference type="NCBIfam" id="TIGR02778">
    <property type="entry name" value="ligD_pol"/>
    <property type="match status" value="1"/>
</dbReference>
<dbReference type="RefSeq" id="WP_131516343.1">
    <property type="nucleotide sequence ID" value="NZ_SJKD01000006.1"/>
</dbReference>
<dbReference type="AlphaFoldDB" id="A0A4R0JNV8"/>
<evidence type="ECO:0000313" key="2">
    <source>
        <dbReference type="EMBL" id="TCC46598.1"/>
    </source>
</evidence>
<keyword evidence="3" id="KW-1185">Reference proteome</keyword>
<dbReference type="PANTHER" id="PTHR42705:SF2">
    <property type="entry name" value="BIFUNCTIONAL NON-HOMOLOGOUS END JOINING PROTEIN LIGD"/>
    <property type="match status" value="1"/>
</dbReference>
<dbReference type="Pfam" id="PF21686">
    <property type="entry name" value="LigD_Prim-Pol"/>
    <property type="match status" value="1"/>
</dbReference>
<feature type="domain" description="DNA ligase D polymerase" evidence="1">
    <location>
        <begin position="32"/>
        <end position="294"/>
    </location>
</feature>
<dbReference type="Proteomes" id="UP000293342">
    <property type="component" value="Unassembled WGS sequence"/>
</dbReference>
<protein>
    <submittedName>
        <fullName evidence="2">ATP-dependent DNA ligase</fullName>
    </submittedName>
</protein>
<organism evidence="2 3">
    <name type="scientific">Kribbella capetownensis</name>
    <dbReference type="NCBI Taxonomy" id="1572659"/>
    <lineage>
        <taxon>Bacteria</taxon>
        <taxon>Bacillati</taxon>
        <taxon>Actinomycetota</taxon>
        <taxon>Actinomycetes</taxon>
        <taxon>Propionibacteriales</taxon>
        <taxon>Kribbellaceae</taxon>
        <taxon>Kribbella</taxon>
    </lineage>
</organism>
<evidence type="ECO:0000313" key="3">
    <source>
        <dbReference type="Proteomes" id="UP000293342"/>
    </source>
</evidence>
<name>A0A4R0JNV8_9ACTN</name>
<dbReference type="PANTHER" id="PTHR42705">
    <property type="entry name" value="BIFUNCTIONAL NON-HOMOLOGOUS END JOINING PROTEIN LIGD"/>
    <property type="match status" value="1"/>
</dbReference>
<comment type="caution">
    <text evidence="2">The sequence shown here is derived from an EMBL/GenBank/DDBJ whole genome shotgun (WGS) entry which is preliminary data.</text>
</comment>
<sequence>MAAPQQLTTEVDGQTMKLTNLSKVLYPQTGFTKAEVIDYYHQVAELLLPHLSDRPLTRKRWPDGTGAQYFFEKNAPRGTPAWVRTVTLPTPGSSTGRDEADFVVADDIQTVVWLANLAALELHIPQWRIGLSDVGKDPQADLIVFDLDPGPGASIVECCDVALALRELLGHYGLEGWPKTSGNKGMHLYVPIEPASSRSTSAFAKLLAEQLAEALPENVTANMTKALRPGKVFIDWSQNASAKTTLAPYSLRGAEEPRVSTPIDWDEVASATDAEELRFLPHEVLARIEEYGDVLEGLYDDPQPLPSLPSLPS</sequence>
<dbReference type="InterPro" id="IPR033649">
    <property type="entry name" value="MtLigD_Pol-like"/>
</dbReference>